<evidence type="ECO:0000256" key="4">
    <source>
        <dbReference type="ARBA" id="ARBA00021582"/>
    </source>
</evidence>
<dbReference type="Pfam" id="PF02826">
    <property type="entry name" value="2-Hacid_dh_C"/>
    <property type="match status" value="1"/>
</dbReference>
<dbReference type="InterPro" id="IPR006140">
    <property type="entry name" value="D-isomer_DH_NAD-bd"/>
</dbReference>
<dbReference type="UniPathway" id="UPA00135">
    <property type="reaction ID" value="UER00196"/>
</dbReference>
<comment type="catalytic activity">
    <reaction evidence="7">
        <text>(R)-2-hydroxyglutarate + NAD(+) = 2-oxoglutarate + NADH + H(+)</text>
        <dbReference type="Rhea" id="RHEA:49612"/>
        <dbReference type="ChEBI" id="CHEBI:15378"/>
        <dbReference type="ChEBI" id="CHEBI:15801"/>
        <dbReference type="ChEBI" id="CHEBI:16810"/>
        <dbReference type="ChEBI" id="CHEBI:57540"/>
        <dbReference type="ChEBI" id="CHEBI:57945"/>
        <dbReference type="EC" id="1.1.1.399"/>
    </reaction>
</comment>
<organism evidence="11 12">
    <name type="scientific">Natronogracilivirga saccharolytica</name>
    <dbReference type="NCBI Taxonomy" id="2812953"/>
    <lineage>
        <taxon>Bacteria</taxon>
        <taxon>Pseudomonadati</taxon>
        <taxon>Balneolota</taxon>
        <taxon>Balneolia</taxon>
        <taxon>Balneolales</taxon>
        <taxon>Cyclonatronaceae</taxon>
        <taxon>Natronogracilivirga</taxon>
    </lineage>
</organism>
<dbReference type="GO" id="GO:0004617">
    <property type="term" value="F:phosphoglycerate dehydrogenase activity"/>
    <property type="evidence" value="ECO:0007669"/>
    <property type="project" value="UniProtKB-UniRule"/>
</dbReference>
<dbReference type="SUPFAM" id="SSF52283">
    <property type="entry name" value="Formate/glycerate dehydrogenase catalytic domain-like"/>
    <property type="match status" value="1"/>
</dbReference>
<dbReference type="SUPFAM" id="SSF143548">
    <property type="entry name" value="Serine metabolism enzymes domain"/>
    <property type="match status" value="1"/>
</dbReference>
<sequence length="528" mass="56896">MAYKALLLDGVDAVCGEILKERGFEVTDKGKIPPDELESIIGDYDAMVVRSATKVTADLLAKAKNLRVVGRAGVGVDNIDLDAATRSGVLVMNTPDGNTISTAEHTCGLILAVSRNIAAAVASLKEGRWDRKKYLGTEVHGKTLGVIGLGKIGSNVAARMKSFGMNVIGYDPFTTHERADEMGVKMMEIDDILAQADYLTVHTPLTDQTRGLISLKNAGKIKQGMFLINCARGGIFEEKDLPELIDRNIIKGAALDVYSQEPPSEEVAEILKHPGIVCTPHLGASTQEAQGKVAEQIAAQIADAIEQKGFEGSINGKSIALSTNKEVQPFLELAERFGRLLSQIAPRHINELSITYSGTCARHSQVITDSLLSGFLKGSVDDVVNLINARFHAESRGLKLSETQSKEPQTYSDLITVDLGSSADYRKLSATPFGDGDYRIVSIDGFSIEINLEGEIIIYRNIDQPGMLAATSGALAQRDINIASLSLGRDLKNAQAITAFTVDTKLDDTDLEYIDDIDGVNVVKYISL</sequence>
<dbReference type="NCBIfam" id="TIGR01327">
    <property type="entry name" value="PGDH"/>
    <property type="match status" value="1"/>
</dbReference>
<comment type="function">
    <text evidence="1">Catalyzes the reversible oxidation of 3-phospho-D-glycerate to 3-phosphonooxypyruvate, the first step of the phosphorylated L-serine biosynthesis pathway. Also catalyzes the reversible oxidation of 2-hydroxyglutarate to 2-oxoglutarate.</text>
</comment>
<accession>A0A8J7UU87</accession>
<dbReference type="PROSITE" id="PS51671">
    <property type="entry name" value="ACT"/>
    <property type="match status" value="1"/>
</dbReference>
<comment type="caution">
    <text evidence="11">The sequence shown here is derived from an EMBL/GenBank/DDBJ whole genome shotgun (WGS) entry which is preliminary data.</text>
</comment>
<dbReference type="SUPFAM" id="SSF55021">
    <property type="entry name" value="ACT-like"/>
    <property type="match status" value="1"/>
</dbReference>
<dbReference type="Proteomes" id="UP000673975">
    <property type="component" value="Unassembled WGS sequence"/>
</dbReference>
<dbReference type="PANTHER" id="PTHR42938:SF47">
    <property type="entry name" value="HYDROXYPYRUVATE REDUCTASE"/>
    <property type="match status" value="1"/>
</dbReference>
<dbReference type="Gene3D" id="3.30.1330.90">
    <property type="entry name" value="D-3-phosphoglycerate dehydrogenase, domain 3"/>
    <property type="match status" value="1"/>
</dbReference>
<keyword evidence="5 9" id="KW-0560">Oxidoreductase</keyword>
<gene>
    <name evidence="11" type="ORF">NATSA_05715</name>
</gene>
<evidence type="ECO:0000256" key="8">
    <source>
        <dbReference type="ARBA" id="ARBA00048731"/>
    </source>
</evidence>
<evidence type="ECO:0000256" key="6">
    <source>
        <dbReference type="ARBA" id="ARBA00023027"/>
    </source>
</evidence>
<dbReference type="Pfam" id="PF00389">
    <property type="entry name" value="2-Hacid_dh"/>
    <property type="match status" value="1"/>
</dbReference>
<dbReference type="InterPro" id="IPR006236">
    <property type="entry name" value="PGDH"/>
</dbReference>
<dbReference type="GO" id="GO:0051287">
    <property type="term" value="F:NAD binding"/>
    <property type="evidence" value="ECO:0007669"/>
    <property type="project" value="UniProtKB-UniRule"/>
</dbReference>
<comment type="catalytic activity">
    <reaction evidence="8 9">
        <text>(2R)-3-phosphoglycerate + NAD(+) = 3-phosphooxypyruvate + NADH + H(+)</text>
        <dbReference type="Rhea" id="RHEA:12641"/>
        <dbReference type="ChEBI" id="CHEBI:15378"/>
        <dbReference type="ChEBI" id="CHEBI:18110"/>
        <dbReference type="ChEBI" id="CHEBI:57540"/>
        <dbReference type="ChEBI" id="CHEBI:57945"/>
        <dbReference type="ChEBI" id="CHEBI:58272"/>
        <dbReference type="EC" id="1.1.1.95"/>
    </reaction>
</comment>
<dbReference type="Pfam" id="PF19304">
    <property type="entry name" value="PGDH_inter"/>
    <property type="match status" value="1"/>
</dbReference>
<dbReference type="CDD" id="cd04879">
    <property type="entry name" value="ACT_3PGDH-like"/>
    <property type="match status" value="1"/>
</dbReference>
<keyword evidence="6 9" id="KW-0520">NAD</keyword>
<dbReference type="Gene3D" id="3.40.50.720">
    <property type="entry name" value="NAD(P)-binding Rossmann-like Domain"/>
    <property type="match status" value="2"/>
</dbReference>
<evidence type="ECO:0000256" key="3">
    <source>
        <dbReference type="ARBA" id="ARBA00005854"/>
    </source>
</evidence>
<proteinExistence type="inferred from homology"/>
<dbReference type="InterPro" id="IPR029752">
    <property type="entry name" value="D-isomer_DH_CS1"/>
</dbReference>
<feature type="domain" description="ACT" evidence="10">
    <location>
        <begin position="456"/>
        <end position="528"/>
    </location>
</feature>
<evidence type="ECO:0000256" key="7">
    <source>
        <dbReference type="ARBA" id="ARBA00048126"/>
    </source>
</evidence>
<reference evidence="11" key="1">
    <citation type="submission" date="2021-02" db="EMBL/GenBank/DDBJ databases">
        <title>Natronogracilivirga saccharolytica gen. nov. sp. nov. a new anaerobic, haloalkiliphilic carbohydrate-fermenting bacterium from soda lake and proposing of Cyclonatronumiaceae fam. nov. in the phylum Balneolaeota.</title>
        <authorList>
            <person name="Zhilina T.N."/>
            <person name="Sorokin D.Y."/>
            <person name="Zavarzina D.G."/>
            <person name="Toshchakov S.V."/>
            <person name="Kublanov I.V."/>
        </authorList>
    </citation>
    <scope>NUCLEOTIDE SEQUENCE</scope>
    <source>
        <strain evidence="11">Z-1702</strain>
    </source>
</reference>
<evidence type="ECO:0000256" key="1">
    <source>
        <dbReference type="ARBA" id="ARBA00003800"/>
    </source>
</evidence>
<comment type="pathway">
    <text evidence="2 9">Amino-acid biosynthesis; L-serine biosynthesis; L-serine from 3-phospho-D-glycerate: step 1/3.</text>
</comment>
<keyword evidence="12" id="KW-1185">Reference proteome</keyword>
<dbReference type="InterPro" id="IPR002912">
    <property type="entry name" value="ACT_dom"/>
</dbReference>
<evidence type="ECO:0000313" key="12">
    <source>
        <dbReference type="Proteomes" id="UP000673975"/>
    </source>
</evidence>
<evidence type="ECO:0000259" key="10">
    <source>
        <dbReference type="PROSITE" id="PS51671"/>
    </source>
</evidence>
<dbReference type="InterPro" id="IPR029009">
    <property type="entry name" value="ASB_dom_sf"/>
</dbReference>
<dbReference type="SUPFAM" id="SSF51735">
    <property type="entry name" value="NAD(P)-binding Rossmann-fold domains"/>
    <property type="match status" value="1"/>
</dbReference>
<keyword evidence="9" id="KW-0028">Amino-acid biosynthesis</keyword>
<dbReference type="EMBL" id="JAFIDN010000003">
    <property type="protein sequence ID" value="MBP3192155.1"/>
    <property type="molecule type" value="Genomic_DNA"/>
</dbReference>
<evidence type="ECO:0000256" key="9">
    <source>
        <dbReference type="RuleBase" id="RU363003"/>
    </source>
</evidence>
<name>A0A8J7UU87_9BACT</name>
<dbReference type="Pfam" id="PF01842">
    <property type="entry name" value="ACT"/>
    <property type="match status" value="1"/>
</dbReference>
<dbReference type="InterPro" id="IPR036291">
    <property type="entry name" value="NAD(P)-bd_dom_sf"/>
</dbReference>
<comment type="similarity">
    <text evidence="3 9">Belongs to the D-isomer specific 2-hydroxyacid dehydrogenase family.</text>
</comment>
<dbReference type="Gene3D" id="3.30.70.260">
    <property type="match status" value="1"/>
</dbReference>
<evidence type="ECO:0000256" key="2">
    <source>
        <dbReference type="ARBA" id="ARBA00005216"/>
    </source>
</evidence>
<dbReference type="AlphaFoldDB" id="A0A8J7UU87"/>
<dbReference type="CDD" id="cd12173">
    <property type="entry name" value="PGDH_4"/>
    <property type="match status" value="1"/>
</dbReference>
<keyword evidence="9" id="KW-0718">Serine biosynthesis</keyword>
<dbReference type="FunFam" id="3.40.50.720:FF:000021">
    <property type="entry name" value="D-3-phosphoglycerate dehydrogenase"/>
    <property type="match status" value="1"/>
</dbReference>
<dbReference type="GO" id="GO:0006564">
    <property type="term" value="P:L-serine biosynthetic process"/>
    <property type="evidence" value="ECO:0007669"/>
    <property type="project" value="UniProtKB-UniRule"/>
</dbReference>
<dbReference type="PANTHER" id="PTHR42938">
    <property type="entry name" value="FORMATE DEHYDROGENASE 1"/>
    <property type="match status" value="1"/>
</dbReference>
<dbReference type="InterPro" id="IPR006139">
    <property type="entry name" value="D-isomer_2_OHA_DH_cat_dom"/>
</dbReference>
<dbReference type="RefSeq" id="WP_210511050.1">
    <property type="nucleotide sequence ID" value="NZ_JAFIDN010000003.1"/>
</dbReference>
<evidence type="ECO:0000313" key="11">
    <source>
        <dbReference type="EMBL" id="MBP3192155.1"/>
    </source>
</evidence>
<evidence type="ECO:0000256" key="5">
    <source>
        <dbReference type="ARBA" id="ARBA00023002"/>
    </source>
</evidence>
<dbReference type="InterPro" id="IPR045865">
    <property type="entry name" value="ACT-like_dom_sf"/>
</dbReference>
<dbReference type="EC" id="1.1.1.95" evidence="9"/>
<dbReference type="PROSITE" id="PS00065">
    <property type="entry name" value="D_2_HYDROXYACID_DH_1"/>
    <property type="match status" value="1"/>
</dbReference>
<protein>
    <recommendedName>
        <fullName evidence="4 9">D-3-phosphoglycerate dehydrogenase</fullName>
        <ecNumber evidence="9">1.1.1.95</ecNumber>
    </recommendedName>
</protein>
<dbReference type="InterPro" id="IPR045626">
    <property type="entry name" value="PGDH_ASB_dom"/>
</dbReference>